<dbReference type="Pfam" id="PF01507">
    <property type="entry name" value="PAPS_reduct"/>
    <property type="match status" value="1"/>
</dbReference>
<dbReference type="PANTHER" id="PTHR43196:SF2">
    <property type="entry name" value="PHOSPHOADENOSINE PHOSPHOSULFATE REDUCTASE"/>
    <property type="match status" value="1"/>
</dbReference>
<evidence type="ECO:0000259" key="1">
    <source>
        <dbReference type="Pfam" id="PF01507"/>
    </source>
</evidence>
<evidence type="ECO:0000313" key="3">
    <source>
        <dbReference type="Proteomes" id="UP000577724"/>
    </source>
</evidence>
<reference evidence="2 3" key="1">
    <citation type="submission" date="2020-05" db="EMBL/GenBank/DDBJ databases">
        <title>Genome Sequencing of Type Strains.</title>
        <authorList>
            <person name="Lemaire J.F."/>
            <person name="Inderbitzin P."/>
            <person name="Gregorio O.A."/>
            <person name="Collins S.B."/>
            <person name="Wespe N."/>
            <person name="Knight-Connoni V."/>
        </authorList>
    </citation>
    <scope>NUCLEOTIDE SEQUENCE [LARGE SCALE GENOMIC DNA]</scope>
    <source>
        <strain evidence="2 3">DSM 19942</strain>
    </source>
</reference>
<proteinExistence type="predicted"/>
<dbReference type="EMBL" id="JABMCC010000089">
    <property type="protein sequence ID" value="NUU52975.1"/>
    <property type="molecule type" value="Genomic_DNA"/>
</dbReference>
<dbReference type="RefSeq" id="WP_175380786.1">
    <property type="nucleotide sequence ID" value="NZ_CBCRYD010000020.1"/>
</dbReference>
<name>A0ABX2MIN6_9BACL</name>
<dbReference type="InterPro" id="IPR002500">
    <property type="entry name" value="PAPS_reduct_dom"/>
</dbReference>
<evidence type="ECO:0000313" key="2">
    <source>
        <dbReference type="EMBL" id="NUU52975.1"/>
    </source>
</evidence>
<dbReference type="SUPFAM" id="SSF52402">
    <property type="entry name" value="Adenine nucleotide alpha hydrolases-like"/>
    <property type="match status" value="1"/>
</dbReference>
<comment type="caution">
    <text evidence="2">The sequence shown here is derived from an EMBL/GenBank/DDBJ whole genome shotgun (WGS) entry which is preliminary data.</text>
</comment>
<keyword evidence="3" id="KW-1185">Reference proteome</keyword>
<dbReference type="InterPro" id="IPR050128">
    <property type="entry name" value="Sulfate_adenylyltrnsfr_sub2"/>
</dbReference>
<accession>A0ABX2MIN6</accession>
<sequence>MLKKRKWNYFGTVRNWTSVFEHSGQFITIHHFIKNDPLQELMGIPDRIHWSEFLDQSEYKEIILFIHGLEEQLKMKCMIPEQTFVDALKDPYNPLMNSPKHKLMLWFTGEEVTLLVEIFFNPQLFPPYGVKAPMNWPDISHKVEYETQSLFAALDYIVQPEVTSPDAMTIEESINPDTLQTSKLAIERIFKECTKVIVAYSGGKDSSVILQLCVEFVLEHSEYQDKLYIVSASTGVENPLIEKHIRAMQDVVTIKLDDLFEDGFDESRFVIVEPKSDQTYVTCVFGDGFIPPSPTFKWCVERLKVNPGREDLLERFSDEELVCQVLGLRTLESSNRSKSIQDHFGDDLYGIHVLRGLKTAPPIRHWSGADVATYLATKPSPWNEEYSNHRLINIYGMASGIMECPIGAMIQNDNDAIKSCSGSSARFGCWACTVVKEDHSLKNLVEAYPDELGSYYKMRGLLKGVQDIRYGGCTGYYRNHGGFSSGYGDLTIDVRINLLRYWWELNIPLPEVEVIEIIKKVKAREGPEGLAVSNRFWDMVYRFLPVHPGINHRAMYDPTWEPNYLRNEDNKKEKLVSVGVDRVTQRDLSWIANYRFVSQQIKAIDINDRVEIVLQNQIVRGEIIEVQIENGIPKVLKLQMAKRLVELPVTVIKQIKVTESHAHRVSLHQQMLDFSL</sequence>
<organism evidence="2 3">
    <name type="scientific">Paenibacillus taichungensis</name>
    <dbReference type="NCBI Taxonomy" id="484184"/>
    <lineage>
        <taxon>Bacteria</taxon>
        <taxon>Bacillati</taxon>
        <taxon>Bacillota</taxon>
        <taxon>Bacilli</taxon>
        <taxon>Bacillales</taxon>
        <taxon>Paenibacillaceae</taxon>
        <taxon>Paenibacillus</taxon>
    </lineage>
</organism>
<dbReference type="Proteomes" id="UP000577724">
    <property type="component" value="Unassembled WGS sequence"/>
</dbReference>
<feature type="domain" description="Phosphoadenosine phosphosulphate reductase" evidence="1">
    <location>
        <begin position="196"/>
        <end position="434"/>
    </location>
</feature>
<dbReference type="PANTHER" id="PTHR43196">
    <property type="entry name" value="SULFATE ADENYLYLTRANSFERASE SUBUNIT 2"/>
    <property type="match status" value="1"/>
</dbReference>
<dbReference type="InterPro" id="IPR014729">
    <property type="entry name" value="Rossmann-like_a/b/a_fold"/>
</dbReference>
<gene>
    <name evidence="2" type="ORF">HP548_02550</name>
</gene>
<dbReference type="Gene3D" id="3.40.50.620">
    <property type="entry name" value="HUPs"/>
    <property type="match status" value="1"/>
</dbReference>
<protein>
    <submittedName>
        <fullName evidence="2">Phosphoadenosine phosphosulfate reductase family protein</fullName>
    </submittedName>
</protein>